<keyword evidence="5" id="KW-0378">Hydrolase</keyword>
<evidence type="ECO:0000256" key="4">
    <source>
        <dbReference type="ARBA" id="ARBA00022490"/>
    </source>
</evidence>
<dbReference type="PANTHER" id="PTHR10655:SF68">
    <property type="entry name" value="PALMITOYL-PROTEIN HYDROLASE"/>
    <property type="match status" value="1"/>
</dbReference>
<dbReference type="Gene3D" id="3.40.50.1820">
    <property type="entry name" value="alpha/beta hydrolase"/>
    <property type="match status" value="1"/>
</dbReference>
<evidence type="ECO:0000256" key="5">
    <source>
        <dbReference type="ARBA" id="ARBA00022801"/>
    </source>
</evidence>
<dbReference type="EMBL" id="CAKAEH010001369">
    <property type="protein sequence ID" value="CAG9535318.1"/>
    <property type="molecule type" value="Genomic_DNA"/>
</dbReference>
<dbReference type="GO" id="GO:0052689">
    <property type="term" value="F:carboxylic ester hydrolase activity"/>
    <property type="evidence" value="ECO:0007669"/>
    <property type="project" value="TreeGrafter"/>
</dbReference>
<dbReference type="AlphaFoldDB" id="A0A8J2LWB4"/>
<evidence type="ECO:0000256" key="8">
    <source>
        <dbReference type="ARBA" id="ARBA00031195"/>
    </source>
</evidence>
<dbReference type="PANTHER" id="PTHR10655">
    <property type="entry name" value="LYSOPHOSPHOLIPASE-RELATED"/>
    <property type="match status" value="1"/>
</dbReference>
<dbReference type="EC" id="3.1.2.22" evidence="3"/>
<protein>
    <recommendedName>
        <fullName evidence="3">palmitoyl-protein hydrolase</fullName>
        <ecNumber evidence="3">3.1.2.22</ecNumber>
    </recommendedName>
    <alternativeName>
        <fullName evidence="8">Palmitoyl-protein hydrolase</fullName>
    </alternativeName>
</protein>
<comment type="catalytic activity">
    <reaction evidence="10">
        <text>1-hexadecanoyl-sn-glycero-3-phosphocholine + H2O = sn-glycerol 3-phosphocholine + hexadecanoate + H(+)</text>
        <dbReference type="Rhea" id="RHEA:40435"/>
        <dbReference type="ChEBI" id="CHEBI:7896"/>
        <dbReference type="ChEBI" id="CHEBI:15377"/>
        <dbReference type="ChEBI" id="CHEBI:15378"/>
        <dbReference type="ChEBI" id="CHEBI:16870"/>
        <dbReference type="ChEBI" id="CHEBI:72998"/>
    </reaction>
    <physiologicalReaction direction="left-to-right" evidence="10">
        <dbReference type="Rhea" id="RHEA:40436"/>
    </physiologicalReaction>
</comment>
<dbReference type="InterPro" id="IPR029058">
    <property type="entry name" value="AB_hydrolase_fold"/>
</dbReference>
<keyword evidence="6" id="KW-0276">Fatty acid metabolism</keyword>
<dbReference type="Pfam" id="PF02230">
    <property type="entry name" value="Abhydrolase_2"/>
    <property type="match status" value="1"/>
</dbReference>
<proteinExistence type="inferred from homology"/>
<dbReference type="InterPro" id="IPR050565">
    <property type="entry name" value="LYPA1-2/EST-like"/>
</dbReference>
<organism evidence="12 13">
    <name type="scientific">Cercopithifilaria johnstoni</name>
    <dbReference type="NCBI Taxonomy" id="2874296"/>
    <lineage>
        <taxon>Eukaryota</taxon>
        <taxon>Metazoa</taxon>
        <taxon>Ecdysozoa</taxon>
        <taxon>Nematoda</taxon>
        <taxon>Chromadorea</taxon>
        <taxon>Rhabditida</taxon>
        <taxon>Spirurina</taxon>
        <taxon>Spiruromorpha</taxon>
        <taxon>Filarioidea</taxon>
        <taxon>Onchocercidae</taxon>
        <taxon>Cercopithifilaria</taxon>
    </lineage>
</organism>
<dbReference type="FunFam" id="3.40.50.1820:FF:000010">
    <property type="entry name" value="Acyl-protein thioesterase 2"/>
    <property type="match status" value="1"/>
</dbReference>
<evidence type="ECO:0000256" key="1">
    <source>
        <dbReference type="ARBA" id="ARBA00004496"/>
    </source>
</evidence>
<sequence length="295" mass="33190">MFELPYKHEWNCFSSVVEMCDIRETYRRSSSHTRHLCFMRRRTRRTSSFFSKRFLLSLFNCCLPSSCNSKAKLHKEMAGPVVIPARDKHTATIIFLHGLGDTGHGWSSVFADEIRHDHIKYICPHAPTRAVTLNFGMQMPAWYDLYGLTPNAEEDEEGIDESAMILHSIIDSEIDSGIPSERIMVGGFSMGGALALYAGLIYDKPLAGIIGLSSFLVQRTKLPGNHTANKGVQIFMGHGGQDFLVPLSFGRMTEAYIKAFNPNINMKVYPRMAHSSCPEELVDVKEFIAQRLPPI</sequence>
<comment type="catalytic activity">
    <reaction evidence="9">
        <text>S-hexadecanoyl-L-cysteinyl-[protein] + H2O = L-cysteinyl-[protein] + hexadecanoate + H(+)</text>
        <dbReference type="Rhea" id="RHEA:19233"/>
        <dbReference type="Rhea" id="RHEA-COMP:10131"/>
        <dbReference type="Rhea" id="RHEA-COMP:11032"/>
        <dbReference type="ChEBI" id="CHEBI:7896"/>
        <dbReference type="ChEBI" id="CHEBI:15377"/>
        <dbReference type="ChEBI" id="CHEBI:15378"/>
        <dbReference type="ChEBI" id="CHEBI:29950"/>
        <dbReference type="ChEBI" id="CHEBI:74151"/>
        <dbReference type="EC" id="3.1.2.22"/>
    </reaction>
</comment>
<evidence type="ECO:0000256" key="7">
    <source>
        <dbReference type="ARBA" id="ARBA00023098"/>
    </source>
</evidence>
<evidence type="ECO:0000256" key="9">
    <source>
        <dbReference type="ARBA" id="ARBA00047337"/>
    </source>
</evidence>
<evidence type="ECO:0000256" key="2">
    <source>
        <dbReference type="ARBA" id="ARBA00006499"/>
    </source>
</evidence>
<dbReference type="OrthoDB" id="2418081at2759"/>
<keyword evidence="13" id="KW-1185">Reference proteome</keyword>
<comment type="subcellular location">
    <subcellularLocation>
        <location evidence="1">Cytoplasm</location>
    </subcellularLocation>
</comment>
<dbReference type="InterPro" id="IPR003140">
    <property type="entry name" value="PLipase/COase/thioEstase"/>
</dbReference>
<dbReference type="SUPFAM" id="SSF53474">
    <property type="entry name" value="alpha/beta-Hydrolases"/>
    <property type="match status" value="1"/>
</dbReference>
<dbReference type="GO" id="GO:0006631">
    <property type="term" value="P:fatty acid metabolic process"/>
    <property type="evidence" value="ECO:0007669"/>
    <property type="project" value="UniProtKB-KW"/>
</dbReference>
<evidence type="ECO:0000313" key="13">
    <source>
        <dbReference type="Proteomes" id="UP000746747"/>
    </source>
</evidence>
<evidence type="ECO:0000256" key="3">
    <source>
        <dbReference type="ARBA" id="ARBA00012423"/>
    </source>
</evidence>
<dbReference type="GO" id="GO:0005737">
    <property type="term" value="C:cytoplasm"/>
    <property type="evidence" value="ECO:0007669"/>
    <property type="project" value="UniProtKB-SubCell"/>
</dbReference>
<keyword evidence="4" id="KW-0963">Cytoplasm</keyword>
<comment type="caution">
    <text evidence="12">The sequence shown here is derived from an EMBL/GenBank/DDBJ whole genome shotgun (WGS) entry which is preliminary data.</text>
</comment>
<keyword evidence="7" id="KW-0443">Lipid metabolism</keyword>
<dbReference type="Proteomes" id="UP000746747">
    <property type="component" value="Unassembled WGS sequence"/>
</dbReference>
<evidence type="ECO:0000259" key="11">
    <source>
        <dbReference type="Pfam" id="PF02230"/>
    </source>
</evidence>
<evidence type="ECO:0000256" key="6">
    <source>
        <dbReference type="ARBA" id="ARBA00022832"/>
    </source>
</evidence>
<reference evidence="12" key="1">
    <citation type="submission" date="2021-09" db="EMBL/GenBank/DDBJ databases">
        <authorList>
            <consortium name="Pathogen Informatics"/>
        </authorList>
    </citation>
    <scope>NUCLEOTIDE SEQUENCE</scope>
</reference>
<feature type="domain" description="Phospholipase/carboxylesterase/thioesterase" evidence="11">
    <location>
        <begin position="79"/>
        <end position="290"/>
    </location>
</feature>
<comment type="similarity">
    <text evidence="2">Belongs to the AB hydrolase superfamily. AB hydrolase 2 family.</text>
</comment>
<accession>A0A8J2LWB4</accession>
<evidence type="ECO:0000256" key="10">
    <source>
        <dbReference type="ARBA" id="ARBA00048656"/>
    </source>
</evidence>
<name>A0A8J2LWB4_9BILA</name>
<dbReference type="GO" id="GO:0008474">
    <property type="term" value="F:palmitoyl-(protein) hydrolase activity"/>
    <property type="evidence" value="ECO:0007669"/>
    <property type="project" value="UniProtKB-EC"/>
</dbReference>
<evidence type="ECO:0000313" key="12">
    <source>
        <dbReference type="EMBL" id="CAG9535318.1"/>
    </source>
</evidence>
<gene>
    <name evidence="12" type="ORF">CJOHNSTONI_LOCUS5365</name>
</gene>